<comment type="similarity">
    <text evidence="1">Belongs to the protein disulfide isomerase family.</text>
</comment>
<keyword evidence="2 3" id="KW-0732">Signal</keyword>
<dbReference type="CDD" id="cd02961">
    <property type="entry name" value="PDI_a_family"/>
    <property type="match status" value="2"/>
</dbReference>
<organism evidence="5 6">
    <name type="scientific">Drosophila madeirensis</name>
    <name type="common">Fruit fly</name>
    <dbReference type="NCBI Taxonomy" id="30013"/>
    <lineage>
        <taxon>Eukaryota</taxon>
        <taxon>Metazoa</taxon>
        <taxon>Ecdysozoa</taxon>
        <taxon>Arthropoda</taxon>
        <taxon>Hexapoda</taxon>
        <taxon>Insecta</taxon>
        <taxon>Pterygota</taxon>
        <taxon>Neoptera</taxon>
        <taxon>Endopterygota</taxon>
        <taxon>Diptera</taxon>
        <taxon>Brachycera</taxon>
        <taxon>Muscomorpha</taxon>
        <taxon>Ephydroidea</taxon>
        <taxon>Drosophilidae</taxon>
        <taxon>Drosophila</taxon>
        <taxon>Sophophora</taxon>
    </lineage>
</organism>
<accession>A0AAU9FHZ2</accession>
<protein>
    <submittedName>
        <fullName evidence="5">Thioredoxin domain-containing protein 5 homolog</fullName>
    </submittedName>
</protein>
<dbReference type="InterPro" id="IPR013766">
    <property type="entry name" value="Thioredoxin_domain"/>
</dbReference>
<evidence type="ECO:0000313" key="6">
    <source>
        <dbReference type="Proteomes" id="UP001500889"/>
    </source>
</evidence>
<evidence type="ECO:0000259" key="4">
    <source>
        <dbReference type="PROSITE" id="PS51352"/>
    </source>
</evidence>
<dbReference type="InterPro" id="IPR036249">
    <property type="entry name" value="Thioredoxin-like_sf"/>
</dbReference>
<dbReference type="GO" id="GO:0005783">
    <property type="term" value="C:endoplasmic reticulum"/>
    <property type="evidence" value="ECO:0007669"/>
    <property type="project" value="TreeGrafter"/>
</dbReference>
<name>A0AAU9FHZ2_DROMD</name>
<dbReference type="Pfam" id="PF00085">
    <property type="entry name" value="Thioredoxin"/>
    <property type="match status" value="2"/>
</dbReference>
<feature type="domain" description="Thioredoxin" evidence="4">
    <location>
        <begin position="127"/>
        <end position="286"/>
    </location>
</feature>
<dbReference type="InterPro" id="IPR051063">
    <property type="entry name" value="PDI"/>
</dbReference>
<evidence type="ECO:0000313" key="5">
    <source>
        <dbReference type="EMBL" id="BFF95368.1"/>
    </source>
</evidence>
<keyword evidence="6" id="KW-1185">Reference proteome</keyword>
<evidence type="ECO:0000256" key="3">
    <source>
        <dbReference type="SAM" id="SignalP"/>
    </source>
</evidence>
<evidence type="ECO:0000256" key="1">
    <source>
        <dbReference type="ARBA" id="ARBA00006347"/>
    </source>
</evidence>
<proteinExistence type="inferred from homology"/>
<evidence type="ECO:0000256" key="2">
    <source>
        <dbReference type="ARBA" id="ARBA00022729"/>
    </source>
</evidence>
<dbReference type="Gene3D" id="3.40.30.10">
    <property type="entry name" value="Glutaredoxin"/>
    <property type="match status" value="2"/>
</dbReference>
<gene>
    <name evidence="5" type="ORF">DMAD_12783</name>
</gene>
<dbReference type="Proteomes" id="UP001500889">
    <property type="component" value="Chromosome U"/>
</dbReference>
<dbReference type="AlphaFoldDB" id="A0AAU9FHZ2"/>
<reference evidence="5 6" key="1">
    <citation type="submission" date="2024-02" db="EMBL/GenBank/DDBJ databases">
        <title>A chromosome-level genome assembly of Drosophila madeirensis, a fruit fly species endemic to Madeira island.</title>
        <authorList>
            <person name="Tomihara K."/>
            <person name="Llopart A."/>
            <person name="Yamamoto D."/>
        </authorList>
    </citation>
    <scope>NUCLEOTIDE SEQUENCE [LARGE SCALE GENOMIC DNA]</scope>
    <source>
        <strain evidence="5 6">RF1</strain>
    </source>
</reference>
<dbReference type="PANTHER" id="PTHR45672:SF3">
    <property type="entry name" value="THIOREDOXIN DOMAIN-CONTAINING PROTEIN 5"/>
    <property type="match status" value="1"/>
</dbReference>
<dbReference type="EMBL" id="AP029264">
    <property type="protein sequence ID" value="BFF95368.1"/>
    <property type="molecule type" value="Genomic_DNA"/>
</dbReference>
<dbReference type="GO" id="GO:0003756">
    <property type="term" value="F:protein disulfide isomerase activity"/>
    <property type="evidence" value="ECO:0007669"/>
    <property type="project" value="TreeGrafter"/>
</dbReference>
<feature type="signal peptide" evidence="3">
    <location>
        <begin position="1"/>
        <end position="22"/>
    </location>
</feature>
<dbReference type="GO" id="GO:0006457">
    <property type="term" value="P:protein folding"/>
    <property type="evidence" value="ECO:0007669"/>
    <property type="project" value="TreeGrafter"/>
</dbReference>
<dbReference type="PROSITE" id="PS51352">
    <property type="entry name" value="THIOREDOXIN_2"/>
    <property type="match status" value="1"/>
</dbReference>
<sequence>MFQLSLFIAVFICISLIETPTSEVQDLKQSIDWTTDDFETNLKKKNLIVEFYGMLCQSCNSLYSILWKLMGIQGITSTSLAIGAINCSTYESFCISNNVTNYPTLLYFERNDGVAKKSYNMSAFMPAKILVKKEDEQQNDKSGGCKLGEVFPLTNKNFDSYTKSRNFFVKFFQPSCAFCLAIKQVWIDLAIELKQETRVCIGEIDCSDFKDLCKKYHITAVPKMIWFGPGNDIRVYNGGGSLKLMKRFVLDMIDNNGSLPAHKVSTAPSNPCYPKGVLVFISMLGFIKNYLLI</sequence>
<dbReference type="PANTHER" id="PTHR45672">
    <property type="entry name" value="PROTEIN DISULFIDE-ISOMERASE C17H9.14C-RELATED"/>
    <property type="match status" value="1"/>
</dbReference>
<feature type="chain" id="PRO_5043650438" evidence="3">
    <location>
        <begin position="23"/>
        <end position="293"/>
    </location>
</feature>
<dbReference type="SUPFAM" id="SSF52833">
    <property type="entry name" value="Thioredoxin-like"/>
    <property type="match status" value="2"/>
</dbReference>